<accession>A0ABS8YVU5</accession>
<reference evidence="2 3" key="1">
    <citation type="submission" date="2021-11" db="EMBL/GenBank/DDBJ databases">
        <title>Draft genome sequence of Paenibacillus profundus YoMME, a new Gram-positive bacteria with exoelectrogenic properties.</title>
        <authorList>
            <person name="Hubenova Y."/>
            <person name="Hubenova E."/>
            <person name="Manasiev Y."/>
            <person name="Peykov S."/>
            <person name="Mitov M."/>
        </authorList>
    </citation>
    <scope>NUCLEOTIDE SEQUENCE [LARGE SCALE GENOMIC DNA]</scope>
    <source>
        <strain evidence="2 3">YoMME</strain>
    </source>
</reference>
<sequence length="189" mass="21129">AEEAYMYNDDGTLKTAVNAHVRYDYTYTPDGKLAAKYRSEPQGGTLREERRPKWFQGTQSGQGADGASGRRRTLHNAIPTEHGFKHVKAKTADEAELFSKTGKKHAQYLPGVNNKGLEKEALWKGEIVDGDKGVIYFIYDTGRPIGFDLGTETSWIRAEITSGKVYHGHPISGNRLEEDLKKSKPRKNS</sequence>
<organism evidence="2 3">
    <name type="scientific">Paenibacillus profundus</name>
    <dbReference type="NCBI Taxonomy" id="1173085"/>
    <lineage>
        <taxon>Bacteria</taxon>
        <taxon>Bacillati</taxon>
        <taxon>Bacillota</taxon>
        <taxon>Bacilli</taxon>
        <taxon>Bacillales</taxon>
        <taxon>Paenibacillaceae</taxon>
        <taxon>Paenibacillus</taxon>
    </lineage>
</organism>
<evidence type="ECO:0000313" key="3">
    <source>
        <dbReference type="Proteomes" id="UP001199916"/>
    </source>
</evidence>
<evidence type="ECO:0000256" key="1">
    <source>
        <dbReference type="SAM" id="MobiDB-lite"/>
    </source>
</evidence>
<proteinExistence type="predicted"/>
<keyword evidence="3" id="KW-1185">Reference proteome</keyword>
<comment type="caution">
    <text evidence="2">The sequence shown here is derived from an EMBL/GenBank/DDBJ whole genome shotgun (WGS) entry which is preliminary data.</text>
</comment>
<feature type="non-terminal residue" evidence="2">
    <location>
        <position position="1"/>
    </location>
</feature>
<feature type="region of interest" description="Disordered" evidence="1">
    <location>
        <begin position="35"/>
        <end position="70"/>
    </location>
</feature>
<protein>
    <submittedName>
        <fullName evidence="2">Uncharacterized protein</fullName>
    </submittedName>
</protein>
<name>A0ABS8YVU5_9BACL</name>
<gene>
    <name evidence="2" type="ORF">LQV63_31455</name>
</gene>
<evidence type="ECO:0000313" key="2">
    <source>
        <dbReference type="EMBL" id="MCE5173739.1"/>
    </source>
</evidence>
<dbReference type="Proteomes" id="UP001199916">
    <property type="component" value="Unassembled WGS sequence"/>
</dbReference>
<dbReference type="EMBL" id="JAJNBZ010000080">
    <property type="protein sequence ID" value="MCE5173739.1"/>
    <property type="molecule type" value="Genomic_DNA"/>
</dbReference>